<evidence type="ECO:0000313" key="3">
    <source>
        <dbReference type="Proteomes" id="UP001642720"/>
    </source>
</evidence>
<keyword evidence="3" id="KW-1185">Reference proteome</keyword>
<sequence length="153" mass="16822">MTRGVAVEVIIGALDQVPRRLSVDVVRTGSNGAQTLPENVSGIHGTRSPRHRAASFLAVLSAMDRRLLQLLGTASTPRARHYERLVVATLDRLQTAPERSQPGTLLAKGRTADEDEKSKTRYQPIGSGAGFMARVTRGRRSRRLLGRRQYEHG</sequence>
<evidence type="ECO:0000256" key="1">
    <source>
        <dbReference type="SAM" id="MobiDB-lite"/>
    </source>
</evidence>
<dbReference type="EMBL" id="PPTA01000003">
    <property type="protein sequence ID" value="TFB05176.1"/>
    <property type="molecule type" value="Genomic_DNA"/>
</dbReference>
<evidence type="ECO:0000313" key="2">
    <source>
        <dbReference type="EMBL" id="TFB05176.1"/>
    </source>
</evidence>
<gene>
    <name evidence="2" type="ORF">CCMA1212_002588</name>
</gene>
<name>A0ABY2HAJ4_9HYPO</name>
<dbReference type="Proteomes" id="UP001642720">
    <property type="component" value="Unassembled WGS sequence"/>
</dbReference>
<dbReference type="GeneID" id="300574418"/>
<dbReference type="RefSeq" id="XP_073561377.1">
    <property type="nucleotide sequence ID" value="XM_073699968.1"/>
</dbReference>
<proteinExistence type="predicted"/>
<comment type="caution">
    <text evidence="2">The sequence shown here is derived from an EMBL/GenBank/DDBJ whole genome shotgun (WGS) entry which is preliminary data.</text>
</comment>
<feature type="region of interest" description="Disordered" evidence="1">
    <location>
        <begin position="96"/>
        <end position="126"/>
    </location>
</feature>
<organism evidence="2 3">
    <name type="scientific">Trichoderma ghanense</name>
    <dbReference type="NCBI Taxonomy" id="65468"/>
    <lineage>
        <taxon>Eukaryota</taxon>
        <taxon>Fungi</taxon>
        <taxon>Dikarya</taxon>
        <taxon>Ascomycota</taxon>
        <taxon>Pezizomycotina</taxon>
        <taxon>Sordariomycetes</taxon>
        <taxon>Hypocreomycetidae</taxon>
        <taxon>Hypocreales</taxon>
        <taxon>Hypocreaceae</taxon>
        <taxon>Trichoderma</taxon>
    </lineage>
</organism>
<feature type="compositionally biased region" description="Basic and acidic residues" evidence="1">
    <location>
        <begin position="110"/>
        <end position="119"/>
    </location>
</feature>
<accession>A0ABY2HAJ4</accession>
<reference evidence="2 3" key="1">
    <citation type="submission" date="2018-01" db="EMBL/GenBank/DDBJ databases">
        <title>Genome characterization of the sugarcane-associated fungus Trichoderma ghanense CCMA-1212 and their application in lignocelulose bioconversion.</title>
        <authorList>
            <person name="Steindorff A.S."/>
            <person name="Mendes T.D."/>
            <person name="Vilela E.S.D."/>
            <person name="Rodrigues D.S."/>
            <person name="Formighieri E.F."/>
            <person name="Melo I.S."/>
            <person name="Favaro L.C.L."/>
        </authorList>
    </citation>
    <scope>NUCLEOTIDE SEQUENCE [LARGE SCALE GENOMIC DNA]</scope>
    <source>
        <strain evidence="2 3">CCMA-1212</strain>
    </source>
</reference>
<protein>
    <submittedName>
        <fullName evidence="2">Uncharacterized protein</fullName>
    </submittedName>
</protein>